<evidence type="ECO:0000256" key="5">
    <source>
        <dbReference type="ARBA" id="ARBA00022989"/>
    </source>
</evidence>
<evidence type="ECO:0000256" key="2">
    <source>
        <dbReference type="ARBA" id="ARBA00022448"/>
    </source>
</evidence>
<evidence type="ECO:0000256" key="6">
    <source>
        <dbReference type="ARBA" id="ARBA00023136"/>
    </source>
</evidence>
<dbReference type="Gene3D" id="1.10.3720.10">
    <property type="entry name" value="MetI-like"/>
    <property type="match status" value="1"/>
</dbReference>
<accession>A0A926DVC4</accession>
<dbReference type="InterPro" id="IPR000515">
    <property type="entry name" value="MetI-like"/>
</dbReference>
<dbReference type="PROSITE" id="PS50928">
    <property type="entry name" value="ABC_TM1"/>
    <property type="match status" value="1"/>
</dbReference>
<dbReference type="InterPro" id="IPR035906">
    <property type="entry name" value="MetI-like_sf"/>
</dbReference>
<evidence type="ECO:0000256" key="7">
    <source>
        <dbReference type="RuleBase" id="RU363032"/>
    </source>
</evidence>
<feature type="transmembrane region" description="Helical" evidence="7">
    <location>
        <begin position="164"/>
        <end position="186"/>
    </location>
</feature>
<comment type="caution">
    <text evidence="9">The sequence shown here is derived from an EMBL/GenBank/DDBJ whole genome shotgun (WGS) entry which is preliminary data.</text>
</comment>
<reference evidence="9" key="1">
    <citation type="submission" date="2020-08" db="EMBL/GenBank/DDBJ databases">
        <title>Genome public.</title>
        <authorList>
            <person name="Liu C."/>
            <person name="Sun Q."/>
        </authorList>
    </citation>
    <scope>NUCLEOTIDE SEQUENCE</scope>
    <source>
        <strain evidence="9">NSJ-32</strain>
    </source>
</reference>
<dbReference type="PANTHER" id="PTHR43744:SF9">
    <property type="entry name" value="POLYGALACTURONAN_RHAMNOGALACTURONAN TRANSPORT SYSTEM PERMEASE PROTEIN YTCP"/>
    <property type="match status" value="1"/>
</dbReference>
<organism evidence="9 10">
    <name type="scientific">Bianquea renquensis</name>
    <dbReference type="NCBI Taxonomy" id="2763661"/>
    <lineage>
        <taxon>Bacteria</taxon>
        <taxon>Bacillati</taxon>
        <taxon>Bacillota</taxon>
        <taxon>Clostridia</taxon>
        <taxon>Eubacteriales</taxon>
        <taxon>Bianqueaceae</taxon>
        <taxon>Bianquea</taxon>
    </lineage>
</organism>
<comment type="subcellular location">
    <subcellularLocation>
        <location evidence="1 7">Cell membrane</location>
        <topology evidence="1 7">Multi-pass membrane protein</topology>
    </subcellularLocation>
</comment>
<gene>
    <name evidence="9" type="ORF">H8730_13655</name>
</gene>
<protein>
    <submittedName>
        <fullName evidence="9">Carbohydrate ABC transporter permease</fullName>
    </submittedName>
</protein>
<dbReference type="GO" id="GO:0005886">
    <property type="term" value="C:plasma membrane"/>
    <property type="evidence" value="ECO:0007669"/>
    <property type="project" value="UniProtKB-SubCell"/>
</dbReference>
<feature type="transmembrane region" description="Helical" evidence="7">
    <location>
        <begin position="91"/>
        <end position="111"/>
    </location>
</feature>
<feature type="transmembrane region" description="Helical" evidence="7">
    <location>
        <begin position="52"/>
        <end position="79"/>
    </location>
</feature>
<evidence type="ECO:0000256" key="4">
    <source>
        <dbReference type="ARBA" id="ARBA00022692"/>
    </source>
</evidence>
<dbReference type="EMBL" id="JACRSQ010000025">
    <property type="protein sequence ID" value="MBC8544588.1"/>
    <property type="molecule type" value="Genomic_DNA"/>
</dbReference>
<evidence type="ECO:0000313" key="9">
    <source>
        <dbReference type="EMBL" id="MBC8544588.1"/>
    </source>
</evidence>
<keyword evidence="2 7" id="KW-0813">Transport</keyword>
<dbReference type="CDD" id="cd06261">
    <property type="entry name" value="TM_PBP2"/>
    <property type="match status" value="1"/>
</dbReference>
<dbReference type="SUPFAM" id="SSF161098">
    <property type="entry name" value="MetI-like"/>
    <property type="match status" value="1"/>
</dbReference>
<keyword evidence="4 7" id="KW-0812">Transmembrane</keyword>
<comment type="similarity">
    <text evidence="7">Belongs to the binding-protein-dependent transport system permease family.</text>
</comment>
<dbReference type="AlphaFoldDB" id="A0A926DVC4"/>
<feature type="domain" description="ABC transmembrane type-1" evidence="8">
    <location>
        <begin position="56"/>
        <end position="258"/>
    </location>
</feature>
<feature type="transmembrane region" description="Helical" evidence="7">
    <location>
        <begin position="241"/>
        <end position="258"/>
    </location>
</feature>
<dbReference type="Proteomes" id="UP000657006">
    <property type="component" value="Unassembled WGS sequence"/>
</dbReference>
<dbReference type="Pfam" id="PF00528">
    <property type="entry name" value="BPD_transp_1"/>
    <property type="match status" value="1"/>
</dbReference>
<evidence type="ECO:0000313" key="10">
    <source>
        <dbReference type="Proteomes" id="UP000657006"/>
    </source>
</evidence>
<dbReference type="GO" id="GO:0055085">
    <property type="term" value="P:transmembrane transport"/>
    <property type="evidence" value="ECO:0007669"/>
    <property type="project" value="InterPro"/>
</dbReference>
<keyword evidence="10" id="KW-1185">Reference proteome</keyword>
<evidence type="ECO:0000256" key="1">
    <source>
        <dbReference type="ARBA" id="ARBA00004651"/>
    </source>
</evidence>
<keyword evidence="3" id="KW-1003">Cell membrane</keyword>
<evidence type="ECO:0000256" key="3">
    <source>
        <dbReference type="ARBA" id="ARBA00022475"/>
    </source>
</evidence>
<dbReference type="PANTHER" id="PTHR43744">
    <property type="entry name" value="ABC TRANSPORTER PERMEASE PROTEIN MG189-RELATED-RELATED"/>
    <property type="match status" value="1"/>
</dbReference>
<proteinExistence type="inferred from homology"/>
<name>A0A926DVC4_9FIRM</name>
<feature type="transmembrane region" description="Helical" evidence="7">
    <location>
        <begin position="123"/>
        <end position="143"/>
    </location>
</feature>
<keyword evidence="5 7" id="KW-1133">Transmembrane helix</keyword>
<evidence type="ECO:0000259" key="8">
    <source>
        <dbReference type="PROSITE" id="PS50928"/>
    </source>
</evidence>
<keyword evidence="6 7" id="KW-0472">Membrane</keyword>
<sequence>MILVLIITLYPFLYVLSMSLSDQGSVLRQEVWLLPKGFNLKSYKKVFSDSSIWVAYGNTLYYTIVGTIVNVIFTCMTAYPLSRRRFWGRNFISLLIVFTTLFSGGMIPNFLLIKNLGLYNTRWAMILPNAISVFNMILARTFFMGIPESLMESASIDGAGEGTILWKIVVPLSKPIVAVLTLFYAVGHWNSYFNALLYVPDIKLQPLQMYLVKLLVLAQDQLAEGDGDLLQLAMEAMQTKYATIIVVILPILCIYPFLQKYFAQGVMIGAIKE</sequence>